<feature type="region of interest" description="Disordered" evidence="4">
    <location>
        <begin position="310"/>
        <end position="333"/>
    </location>
</feature>
<dbReference type="GO" id="GO:0005737">
    <property type="term" value="C:cytoplasm"/>
    <property type="evidence" value="ECO:0007669"/>
    <property type="project" value="UniProtKB-SubCell"/>
</dbReference>
<evidence type="ECO:0000256" key="4">
    <source>
        <dbReference type="SAM" id="MobiDB-lite"/>
    </source>
</evidence>
<dbReference type="InterPro" id="IPR022157">
    <property type="entry name" value="Dynactin"/>
</dbReference>
<feature type="domain" description="Dynein associated protein" evidence="5">
    <location>
        <begin position="334"/>
        <end position="560"/>
    </location>
</feature>
<dbReference type="GO" id="GO:0000132">
    <property type="term" value="P:establishment of mitotic spindle orientation"/>
    <property type="evidence" value="ECO:0007669"/>
    <property type="project" value="TreeGrafter"/>
</dbReference>
<dbReference type="Pfam" id="PF12455">
    <property type="entry name" value="Dynactin"/>
    <property type="match status" value="1"/>
</dbReference>
<name>A0A8K0KMS7_LADFU</name>
<reference evidence="6" key="1">
    <citation type="submission" date="2013-04" db="EMBL/GenBank/DDBJ databases">
        <authorList>
            <person name="Qu J."/>
            <person name="Murali S.C."/>
            <person name="Bandaranaike D."/>
            <person name="Bellair M."/>
            <person name="Blankenburg K."/>
            <person name="Chao H."/>
            <person name="Dinh H."/>
            <person name="Doddapaneni H."/>
            <person name="Downs B."/>
            <person name="Dugan-Rocha S."/>
            <person name="Elkadiri S."/>
            <person name="Gnanaolivu R.D."/>
            <person name="Hernandez B."/>
            <person name="Javaid M."/>
            <person name="Jayaseelan J.C."/>
            <person name="Lee S."/>
            <person name="Li M."/>
            <person name="Ming W."/>
            <person name="Munidasa M."/>
            <person name="Muniz J."/>
            <person name="Nguyen L."/>
            <person name="Ongeri F."/>
            <person name="Osuji N."/>
            <person name="Pu L.-L."/>
            <person name="Puazo M."/>
            <person name="Qu C."/>
            <person name="Quiroz J."/>
            <person name="Raj R."/>
            <person name="Weissenberger G."/>
            <person name="Xin Y."/>
            <person name="Zou X."/>
            <person name="Han Y."/>
            <person name="Richards S."/>
            <person name="Worley K."/>
            <person name="Muzny D."/>
            <person name="Gibbs R."/>
        </authorList>
    </citation>
    <scope>NUCLEOTIDE SEQUENCE</scope>
    <source>
        <strain evidence="6">Sampled in the wild</strain>
    </source>
</reference>
<dbReference type="Proteomes" id="UP000792457">
    <property type="component" value="Unassembled WGS sequence"/>
</dbReference>
<feature type="coiled-coil region" evidence="3">
    <location>
        <begin position="942"/>
        <end position="969"/>
    </location>
</feature>
<evidence type="ECO:0000313" key="6">
    <source>
        <dbReference type="EMBL" id="KAG8237507.1"/>
    </source>
</evidence>
<keyword evidence="7" id="KW-1185">Reference proteome</keyword>
<feature type="region of interest" description="Disordered" evidence="4">
    <location>
        <begin position="34"/>
        <end position="58"/>
    </location>
</feature>
<dbReference type="EMBL" id="KZ309178">
    <property type="protein sequence ID" value="KAG8237507.1"/>
    <property type="molecule type" value="Genomic_DNA"/>
</dbReference>
<dbReference type="Gene3D" id="1.20.1170.10">
    <property type="match status" value="1"/>
</dbReference>
<dbReference type="GO" id="GO:0030424">
    <property type="term" value="C:axon"/>
    <property type="evidence" value="ECO:0007669"/>
    <property type="project" value="TreeGrafter"/>
</dbReference>
<dbReference type="PANTHER" id="PTHR18916">
    <property type="entry name" value="DYNACTIN 1-RELATED MICROTUBULE-BINDING"/>
    <property type="match status" value="1"/>
</dbReference>
<evidence type="ECO:0000256" key="1">
    <source>
        <dbReference type="ARBA" id="ARBA00004496"/>
    </source>
</evidence>
<sequence>MQDKERLKDYDKTRVQLEQLVEFKSQIMSAQTSLQRELQRAKQETREANEARERHADEMADLAETVEMATLDKEMAEEKAETLQQELEQYKEKVEELMVDLEILKAELAERRGEAGTVTPAEGSVSAYEIKQLQQQNARLRDTLVRMRDLSAHEKHEFQKLQKEADEKRSEITELSRTKEKLSARVEELERQIGDLHEQVDLALGAEQMVENLTASKLALEDKVAELEEAVADLEALHDMNDQLQEGSRELDLQLREDLEMAESATREAQRERDKALEALADRDSTISKFRTLVQRLQDQIIELRDQLMTQSGPPSGVAAPPSGPPSYSDDASDLRRMLADTKANARALELELARVEVLQLELHVKYIVSFMPENFAVRGGDQDAIETLLLVGRMYSKSEILVNQVRDRFPQAAAPSTPTSAEQAANHVSHSLEQASFRFHLSYILYYLMTMLHRFEYALNTCSVDVLLKIGTLYPEMAAQEKALDGLLDLLKKDQLDENTGLDGVEKCAAYFVVLYNIHIGSTEVDQKVTQDCSRALAAGCDAVVSDVKVISMLVEQGDKHEFIKMMAHWGEGVEVMRKSLWQMQRLAAMQESPNNVTDSLLKSIAHMYKILSALRSLKKSTALQITSQGVSDKGKVSGEKFIELAAFAVESAFENHFGSDEVETVDGSPVERLRSSLEYVSSSIGMSVQTLKDLEFGGIAPSQESKKIVAPLTVRAQAIRRELEEARQLQQRLVSRDEDIRELKRALKSKQEELSEMVVRKELAEKKLGNVTKDYSMAVEKLERKLEDAKALLKRKEKEFEETMDHLQADIDSLETERGELKDKLKAVTKKAHMEGLAKSAAASAASPTGAGYVGVHGTGMVGSPGLQSSGPILANAVRDSPMLVPKKISSDRLSDLERETVATLQELRHRMASPKVVDISGRKPGTIPTLEKTSPAYHLIAEQKKVRQLQSKIQELQAAVLKEVVERKSITNTNFSLTQFPNQELAQAIAASGESGVVNMGRLSLPTKGNSDQKKILVDTKTLKELHSILVS</sequence>
<evidence type="ECO:0000256" key="3">
    <source>
        <dbReference type="SAM" id="Coils"/>
    </source>
</evidence>
<feature type="compositionally biased region" description="Low complexity" evidence="4">
    <location>
        <begin position="312"/>
        <end position="330"/>
    </location>
</feature>
<evidence type="ECO:0000313" key="7">
    <source>
        <dbReference type="Proteomes" id="UP000792457"/>
    </source>
</evidence>
<keyword evidence="2" id="KW-0963">Cytoplasm</keyword>
<proteinExistence type="predicted"/>
<protein>
    <recommendedName>
        <fullName evidence="5">Dynein associated protein domain-containing protein</fullName>
    </recommendedName>
</protein>
<comment type="caution">
    <text evidence="6">The sequence shown here is derived from an EMBL/GenBank/DDBJ whole genome shotgun (WGS) entry which is preliminary data.</text>
</comment>
<dbReference type="GO" id="GO:0005875">
    <property type="term" value="C:microtubule associated complex"/>
    <property type="evidence" value="ECO:0007669"/>
    <property type="project" value="TreeGrafter"/>
</dbReference>
<gene>
    <name evidence="6" type="ORF">J437_LFUL017541</name>
</gene>
<evidence type="ECO:0000256" key="2">
    <source>
        <dbReference type="ARBA" id="ARBA00022490"/>
    </source>
</evidence>
<evidence type="ECO:0000259" key="5">
    <source>
        <dbReference type="Pfam" id="PF12455"/>
    </source>
</evidence>
<keyword evidence="3" id="KW-0175">Coiled coil</keyword>
<dbReference type="AlphaFoldDB" id="A0A8K0KMS7"/>
<dbReference type="GO" id="GO:0000776">
    <property type="term" value="C:kinetochore"/>
    <property type="evidence" value="ECO:0007669"/>
    <property type="project" value="TreeGrafter"/>
</dbReference>
<feature type="coiled-coil region" evidence="3">
    <location>
        <begin position="718"/>
        <end position="833"/>
    </location>
</feature>
<organism evidence="6 7">
    <name type="scientific">Ladona fulva</name>
    <name type="common">Scarce chaser dragonfly</name>
    <name type="synonym">Libellula fulva</name>
    <dbReference type="NCBI Taxonomy" id="123851"/>
    <lineage>
        <taxon>Eukaryota</taxon>
        <taxon>Metazoa</taxon>
        <taxon>Ecdysozoa</taxon>
        <taxon>Arthropoda</taxon>
        <taxon>Hexapoda</taxon>
        <taxon>Insecta</taxon>
        <taxon>Pterygota</taxon>
        <taxon>Palaeoptera</taxon>
        <taxon>Odonata</taxon>
        <taxon>Epiprocta</taxon>
        <taxon>Anisoptera</taxon>
        <taxon>Libelluloidea</taxon>
        <taxon>Libellulidae</taxon>
        <taxon>Ladona</taxon>
    </lineage>
</organism>
<accession>A0A8K0KMS7</accession>
<reference evidence="6" key="2">
    <citation type="submission" date="2017-10" db="EMBL/GenBank/DDBJ databases">
        <title>Ladona fulva Genome sequencing and assembly.</title>
        <authorList>
            <person name="Murali S."/>
            <person name="Richards S."/>
            <person name="Bandaranaike D."/>
            <person name="Bellair M."/>
            <person name="Blankenburg K."/>
            <person name="Chao H."/>
            <person name="Dinh H."/>
            <person name="Doddapaneni H."/>
            <person name="Dugan-Rocha S."/>
            <person name="Elkadiri S."/>
            <person name="Gnanaolivu R."/>
            <person name="Hernandez B."/>
            <person name="Skinner E."/>
            <person name="Javaid M."/>
            <person name="Lee S."/>
            <person name="Li M."/>
            <person name="Ming W."/>
            <person name="Munidasa M."/>
            <person name="Muniz J."/>
            <person name="Nguyen L."/>
            <person name="Hughes D."/>
            <person name="Osuji N."/>
            <person name="Pu L.-L."/>
            <person name="Puazo M."/>
            <person name="Qu C."/>
            <person name="Quiroz J."/>
            <person name="Raj R."/>
            <person name="Weissenberger G."/>
            <person name="Xin Y."/>
            <person name="Zou X."/>
            <person name="Han Y."/>
            <person name="Worley K."/>
            <person name="Muzny D."/>
            <person name="Gibbs R."/>
        </authorList>
    </citation>
    <scope>NUCLEOTIDE SEQUENCE</scope>
    <source>
        <strain evidence="6">Sampled in the wild</strain>
    </source>
</reference>
<feature type="compositionally biased region" description="Basic and acidic residues" evidence="4">
    <location>
        <begin position="37"/>
        <end position="58"/>
    </location>
</feature>
<dbReference type="OrthoDB" id="2130750at2759"/>
<dbReference type="PANTHER" id="PTHR18916:SF91">
    <property type="entry name" value="DYNACTIN SUBUNIT 1"/>
    <property type="match status" value="1"/>
</dbReference>
<dbReference type="GO" id="GO:0007097">
    <property type="term" value="P:nuclear migration"/>
    <property type="evidence" value="ECO:0007669"/>
    <property type="project" value="TreeGrafter"/>
</dbReference>
<dbReference type="GO" id="GO:0000922">
    <property type="term" value="C:spindle pole"/>
    <property type="evidence" value="ECO:0007669"/>
    <property type="project" value="TreeGrafter"/>
</dbReference>
<comment type="subcellular location">
    <subcellularLocation>
        <location evidence="1">Cytoplasm</location>
    </subcellularLocation>
</comment>